<protein>
    <submittedName>
        <fullName evidence="2">Uncharacterized protein</fullName>
    </submittedName>
</protein>
<gene>
    <name evidence="2" type="ORF">H257_09903</name>
</gene>
<sequence length="102" mass="11076">MFIAFGYILAASASDAIVVEYAQQEPVAIPCRIQNPDRNLRHALARSISTKTTNPNDANLHAYTKFYTYVTSSPHARAYVALALPPPQTWPAGTLSASAMPL</sequence>
<dbReference type="RefSeq" id="XP_009834586.1">
    <property type="nucleotide sequence ID" value="XM_009836284.1"/>
</dbReference>
<feature type="chain" id="PRO_5004841013" evidence="1">
    <location>
        <begin position="17"/>
        <end position="102"/>
    </location>
</feature>
<name>W4GA48_APHAT</name>
<evidence type="ECO:0000313" key="2">
    <source>
        <dbReference type="EMBL" id="ETV75944.1"/>
    </source>
</evidence>
<evidence type="ECO:0000256" key="1">
    <source>
        <dbReference type="SAM" id="SignalP"/>
    </source>
</evidence>
<feature type="signal peptide" evidence="1">
    <location>
        <begin position="1"/>
        <end position="16"/>
    </location>
</feature>
<reference evidence="2" key="1">
    <citation type="submission" date="2013-12" db="EMBL/GenBank/DDBJ databases">
        <title>The Genome Sequence of Aphanomyces astaci APO3.</title>
        <authorList>
            <consortium name="The Broad Institute Genomics Platform"/>
            <person name="Russ C."/>
            <person name="Tyler B."/>
            <person name="van West P."/>
            <person name="Dieguez-Uribeondo J."/>
            <person name="Young S.K."/>
            <person name="Zeng Q."/>
            <person name="Gargeya S."/>
            <person name="Fitzgerald M."/>
            <person name="Abouelleil A."/>
            <person name="Alvarado L."/>
            <person name="Chapman S.B."/>
            <person name="Gainer-Dewar J."/>
            <person name="Goldberg J."/>
            <person name="Griggs A."/>
            <person name="Gujja S."/>
            <person name="Hansen M."/>
            <person name="Howarth C."/>
            <person name="Imamovic A."/>
            <person name="Ireland A."/>
            <person name="Larimer J."/>
            <person name="McCowan C."/>
            <person name="Murphy C."/>
            <person name="Pearson M."/>
            <person name="Poon T.W."/>
            <person name="Priest M."/>
            <person name="Roberts A."/>
            <person name="Saif S."/>
            <person name="Shea T."/>
            <person name="Sykes S."/>
            <person name="Wortman J."/>
            <person name="Nusbaum C."/>
            <person name="Birren B."/>
        </authorList>
    </citation>
    <scope>NUCLEOTIDE SEQUENCE [LARGE SCALE GENOMIC DNA]</scope>
    <source>
        <strain evidence="2">APO3</strain>
    </source>
</reference>
<accession>W4GA48</accession>
<dbReference type="EMBL" id="KI913138">
    <property type="protein sequence ID" value="ETV75944.1"/>
    <property type="molecule type" value="Genomic_DNA"/>
</dbReference>
<organism evidence="2">
    <name type="scientific">Aphanomyces astaci</name>
    <name type="common">Crayfish plague agent</name>
    <dbReference type="NCBI Taxonomy" id="112090"/>
    <lineage>
        <taxon>Eukaryota</taxon>
        <taxon>Sar</taxon>
        <taxon>Stramenopiles</taxon>
        <taxon>Oomycota</taxon>
        <taxon>Saprolegniomycetes</taxon>
        <taxon>Saprolegniales</taxon>
        <taxon>Verrucalvaceae</taxon>
        <taxon>Aphanomyces</taxon>
    </lineage>
</organism>
<proteinExistence type="predicted"/>
<dbReference type="GeneID" id="20811899"/>
<keyword evidence="1" id="KW-0732">Signal</keyword>
<dbReference type="VEuPathDB" id="FungiDB:H257_09903"/>
<dbReference type="AlphaFoldDB" id="W4GA48"/>